<protein>
    <submittedName>
        <fullName evidence="1">Uncharacterized protein</fullName>
    </submittedName>
</protein>
<gene>
    <name evidence="1" type="ORF">ABVK25_000698</name>
</gene>
<name>A0ABR4BNP7_9LECA</name>
<dbReference type="Proteomes" id="UP001590951">
    <property type="component" value="Unassembled WGS sequence"/>
</dbReference>
<accession>A0ABR4BNP7</accession>
<sequence length="210" mass="23148">MPPALSYLTAKLVNAQAVGEEFWQTTVESMTKPIFEPELAMTQGEPSRIKIPFSPTPDGYNRRATSKNGGLSREDLYLGRPIAPHISDLDEDQLSNTTAVVSNDDIEIKTTKLSRENLLVFRGCHQLEDLGSFSEDTDDTEDECCSITSLEDCCSTTSQLTTISLKKQALIEASLAYSNESRYASSSSLAEAQSPTDDRCPICNGRYFQI</sequence>
<dbReference type="EMBL" id="JBHFEH010000001">
    <property type="protein sequence ID" value="KAL2059405.1"/>
    <property type="molecule type" value="Genomic_DNA"/>
</dbReference>
<organism evidence="1 2">
    <name type="scientific">Lepraria finkii</name>
    <dbReference type="NCBI Taxonomy" id="1340010"/>
    <lineage>
        <taxon>Eukaryota</taxon>
        <taxon>Fungi</taxon>
        <taxon>Dikarya</taxon>
        <taxon>Ascomycota</taxon>
        <taxon>Pezizomycotina</taxon>
        <taxon>Lecanoromycetes</taxon>
        <taxon>OSLEUM clade</taxon>
        <taxon>Lecanoromycetidae</taxon>
        <taxon>Lecanorales</taxon>
        <taxon>Lecanorineae</taxon>
        <taxon>Stereocaulaceae</taxon>
        <taxon>Lepraria</taxon>
    </lineage>
</organism>
<evidence type="ECO:0000313" key="2">
    <source>
        <dbReference type="Proteomes" id="UP001590951"/>
    </source>
</evidence>
<keyword evidence="2" id="KW-1185">Reference proteome</keyword>
<evidence type="ECO:0000313" key="1">
    <source>
        <dbReference type="EMBL" id="KAL2059405.1"/>
    </source>
</evidence>
<comment type="caution">
    <text evidence="1">The sequence shown here is derived from an EMBL/GenBank/DDBJ whole genome shotgun (WGS) entry which is preliminary data.</text>
</comment>
<reference evidence="1 2" key="1">
    <citation type="submission" date="2024-09" db="EMBL/GenBank/DDBJ databases">
        <title>Rethinking Asexuality: The Enigmatic Case of Functional Sexual Genes in Lepraria (Stereocaulaceae).</title>
        <authorList>
            <person name="Doellman M."/>
            <person name="Sun Y."/>
            <person name="Barcenas-Pena A."/>
            <person name="Lumbsch H.T."/>
            <person name="Grewe F."/>
        </authorList>
    </citation>
    <scope>NUCLEOTIDE SEQUENCE [LARGE SCALE GENOMIC DNA]</scope>
    <source>
        <strain evidence="1 2">Grewe 0041</strain>
    </source>
</reference>
<proteinExistence type="predicted"/>